<dbReference type="InterPro" id="IPR001906">
    <property type="entry name" value="Terpene_synth_N"/>
</dbReference>
<dbReference type="InterPro" id="IPR050148">
    <property type="entry name" value="Terpene_synthase-like"/>
</dbReference>
<dbReference type="Proteomes" id="UP000059680">
    <property type="component" value="Chromosome 4"/>
</dbReference>
<dbReference type="SUPFAM" id="SSF48576">
    <property type="entry name" value="Terpenoid synthases"/>
    <property type="match status" value="1"/>
</dbReference>
<dbReference type="InParanoid" id="A0A0P0W8U0"/>
<dbReference type="GO" id="GO:0010333">
    <property type="term" value="F:terpene synthase activity"/>
    <property type="evidence" value="ECO:0007669"/>
    <property type="project" value="InterPro"/>
</dbReference>
<reference evidence="2 3" key="2">
    <citation type="journal article" date="2013" name="Plant Cell Physiol.">
        <title>Rice Annotation Project Database (RAP-DB): an integrative and interactive database for rice genomics.</title>
        <authorList>
            <person name="Sakai H."/>
            <person name="Lee S.S."/>
            <person name="Tanaka T."/>
            <person name="Numa H."/>
            <person name="Kim J."/>
            <person name="Kawahara Y."/>
            <person name="Wakimoto H."/>
            <person name="Yang C.C."/>
            <person name="Iwamoto M."/>
            <person name="Abe T."/>
            <person name="Yamada Y."/>
            <person name="Muto A."/>
            <person name="Inokuchi H."/>
            <person name="Ikemura T."/>
            <person name="Matsumoto T."/>
            <person name="Sasaki T."/>
            <person name="Itoh T."/>
        </authorList>
    </citation>
    <scope>NUCLEOTIDE SEQUENCE [LARGE SCALE GENOMIC DNA]</scope>
    <source>
        <strain evidence="3">cv. Nipponbare</strain>
    </source>
</reference>
<evidence type="ECO:0000259" key="1">
    <source>
        <dbReference type="Pfam" id="PF01397"/>
    </source>
</evidence>
<dbReference type="PANTHER" id="PTHR31225">
    <property type="entry name" value="OS04G0344100 PROTEIN-RELATED"/>
    <property type="match status" value="1"/>
</dbReference>
<dbReference type="STRING" id="39947.A0A0P0W8U0"/>
<dbReference type="EMBL" id="AP014960">
    <property type="protein sequence ID" value="BAS88675.1"/>
    <property type="molecule type" value="Genomic_DNA"/>
</dbReference>
<dbReference type="Pfam" id="PF01397">
    <property type="entry name" value="Terpene_synth"/>
    <property type="match status" value="1"/>
</dbReference>
<dbReference type="Gene3D" id="1.10.600.10">
    <property type="entry name" value="Farnesyl Diphosphate Synthase"/>
    <property type="match status" value="1"/>
</dbReference>
<dbReference type="PANTHER" id="PTHR31225:SF92">
    <property type="entry name" value="OS04G0345400 PROTEIN"/>
    <property type="match status" value="1"/>
</dbReference>
<dbReference type="InterPro" id="IPR008949">
    <property type="entry name" value="Isoprenoid_synthase_dom_sf"/>
</dbReference>
<feature type="domain" description="Terpene synthase N-terminal" evidence="1">
    <location>
        <begin position="71"/>
        <end position="162"/>
    </location>
</feature>
<accession>A0A0P0W8U0</accession>
<dbReference type="AlphaFoldDB" id="A0A0P0W8U0"/>
<dbReference type="Gene3D" id="1.50.10.130">
    <property type="entry name" value="Terpene synthase, N-terminal domain"/>
    <property type="match status" value="1"/>
</dbReference>
<dbReference type="GO" id="GO:0016114">
    <property type="term" value="P:terpenoid biosynthetic process"/>
    <property type="evidence" value="ECO:0007669"/>
    <property type="project" value="InterPro"/>
</dbReference>
<dbReference type="FunCoup" id="A0A0P0W8U0">
    <property type="interactions" value="36"/>
</dbReference>
<dbReference type="InterPro" id="IPR008930">
    <property type="entry name" value="Terpenoid_cyclase/PrenylTrfase"/>
</dbReference>
<keyword evidence="3" id="KW-1185">Reference proteome</keyword>
<organism evidence="2 3">
    <name type="scientific">Oryza sativa subsp. japonica</name>
    <name type="common">Rice</name>
    <dbReference type="NCBI Taxonomy" id="39947"/>
    <lineage>
        <taxon>Eukaryota</taxon>
        <taxon>Viridiplantae</taxon>
        <taxon>Streptophyta</taxon>
        <taxon>Embryophyta</taxon>
        <taxon>Tracheophyta</taxon>
        <taxon>Spermatophyta</taxon>
        <taxon>Magnoliopsida</taxon>
        <taxon>Liliopsida</taxon>
        <taxon>Poales</taxon>
        <taxon>Poaceae</taxon>
        <taxon>BOP clade</taxon>
        <taxon>Oryzoideae</taxon>
        <taxon>Oryzeae</taxon>
        <taxon>Oryzinae</taxon>
        <taxon>Oryza</taxon>
        <taxon>Oryza sativa</taxon>
    </lineage>
</organism>
<proteinExistence type="predicted"/>
<gene>
    <name evidence="2" type="ordered locus">Os04g0342800</name>
    <name evidence="2" type="ORF">OSNPB_040342800</name>
</gene>
<dbReference type="SUPFAM" id="SSF48239">
    <property type="entry name" value="Terpenoid cyclases/Protein prenyltransferases"/>
    <property type="match status" value="1"/>
</dbReference>
<reference evidence="2 3" key="3">
    <citation type="journal article" date="2013" name="Rice">
        <title>Improvement of the Oryza sativa Nipponbare reference genome using next generation sequence and optical map data.</title>
        <authorList>
            <person name="Kawahara Y."/>
            <person name="de la Bastide M."/>
            <person name="Hamilton J.P."/>
            <person name="Kanamori H."/>
            <person name="McCombie W.R."/>
            <person name="Ouyang S."/>
            <person name="Schwartz D.C."/>
            <person name="Tanaka T."/>
            <person name="Wu J."/>
            <person name="Zhou S."/>
            <person name="Childs K.L."/>
            <person name="Davidson R.M."/>
            <person name="Lin H."/>
            <person name="Quesada-Ocampo L."/>
            <person name="Vaillancourt B."/>
            <person name="Sakai H."/>
            <person name="Lee S.S."/>
            <person name="Kim J."/>
            <person name="Numa H."/>
            <person name="Itoh T."/>
            <person name="Buell C.R."/>
            <person name="Matsumoto T."/>
        </authorList>
    </citation>
    <scope>NUCLEOTIDE SEQUENCE [LARGE SCALE GENOMIC DNA]</scope>
    <source>
        <strain evidence="3">cv. Nipponbare</strain>
    </source>
</reference>
<evidence type="ECO:0000313" key="2">
    <source>
        <dbReference type="EMBL" id="BAS88675.1"/>
    </source>
</evidence>
<evidence type="ECO:0000313" key="3">
    <source>
        <dbReference type="Proteomes" id="UP000059680"/>
    </source>
</evidence>
<reference evidence="3" key="1">
    <citation type="journal article" date="2005" name="Nature">
        <title>The map-based sequence of the rice genome.</title>
        <authorList>
            <consortium name="International rice genome sequencing project (IRGSP)"/>
            <person name="Matsumoto T."/>
            <person name="Wu J."/>
            <person name="Kanamori H."/>
            <person name="Katayose Y."/>
            <person name="Fujisawa M."/>
            <person name="Namiki N."/>
            <person name="Mizuno H."/>
            <person name="Yamamoto K."/>
            <person name="Antonio B.A."/>
            <person name="Baba T."/>
            <person name="Sakata K."/>
            <person name="Nagamura Y."/>
            <person name="Aoki H."/>
            <person name="Arikawa K."/>
            <person name="Arita K."/>
            <person name="Bito T."/>
            <person name="Chiden Y."/>
            <person name="Fujitsuka N."/>
            <person name="Fukunaka R."/>
            <person name="Hamada M."/>
            <person name="Harada C."/>
            <person name="Hayashi A."/>
            <person name="Hijishita S."/>
            <person name="Honda M."/>
            <person name="Hosokawa S."/>
            <person name="Ichikawa Y."/>
            <person name="Idonuma A."/>
            <person name="Iijima M."/>
            <person name="Ikeda M."/>
            <person name="Ikeno M."/>
            <person name="Ito K."/>
            <person name="Ito S."/>
            <person name="Ito T."/>
            <person name="Ito Y."/>
            <person name="Ito Y."/>
            <person name="Iwabuchi A."/>
            <person name="Kamiya K."/>
            <person name="Karasawa W."/>
            <person name="Kurita K."/>
            <person name="Katagiri S."/>
            <person name="Kikuta A."/>
            <person name="Kobayashi H."/>
            <person name="Kobayashi N."/>
            <person name="Machita K."/>
            <person name="Maehara T."/>
            <person name="Masukawa M."/>
            <person name="Mizubayashi T."/>
            <person name="Mukai Y."/>
            <person name="Nagasaki H."/>
            <person name="Nagata Y."/>
            <person name="Naito S."/>
            <person name="Nakashima M."/>
            <person name="Nakama Y."/>
            <person name="Nakamichi Y."/>
            <person name="Nakamura M."/>
            <person name="Meguro A."/>
            <person name="Negishi M."/>
            <person name="Ohta I."/>
            <person name="Ohta T."/>
            <person name="Okamoto M."/>
            <person name="Ono N."/>
            <person name="Saji S."/>
            <person name="Sakaguchi M."/>
            <person name="Sakai K."/>
            <person name="Shibata M."/>
            <person name="Shimokawa T."/>
            <person name="Song J."/>
            <person name="Takazaki Y."/>
            <person name="Terasawa K."/>
            <person name="Tsugane M."/>
            <person name="Tsuji K."/>
            <person name="Ueda S."/>
            <person name="Waki K."/>
            <person name="Yamagata H."/>
            <person name="Yamamoto M."/>
            <person name="Yamamoto S."/>
            <person name="Yamane H."/>
            <person name="Yoshiki S."/>
            <person name="Yoshihara R."/>
            <person name="Yukawa K."/>
            <person name="Zhong H."/>
            <person name="Yano M."/>
            <person name="Yuan Q."/>
            <person name="Ouyang S."/>
            <person name="Liu J."/>
            <person name="Jones K.M."/>
            <person name="Gansberger K."/>
            <person name="Moffat K."/>
            <person name="Hill J."/>
            <person name="Bera J."/>
            <person name="Fadrosh D."/>
            <person name="Jin S."/>
            <person name="Johri S."/>
            <person name="Kim M."/>
            <person name="Overton L."/>
            <person name="Reardon M."/>
            <person name="Tsitrin T."/>
            <person name="Vuong H."/>
            <person name="Weaver B."/>
            <person name="Ciecko A."/>
            <person name="Tallon L."/>
            <person name="Jackson J."/>
            <person name="Pai G."/>
            <person name="Aken S.V."/>
            <person name="Utterback T."/>
            <person name="Reidmuller S."/>
            <person name="Feldblyum T."/>
            <person name="Hsiao J."/>
            <person name="Zismann V."/>
            <person name="Iobst S."/>
            <person name="de Vazeille A.R."/>
            <person name="Buell C.R."/>
            <person name="Ying K."/>
            <person name="Li Y."/>
            <person name="Lu T."/>
            <person name="Huang Y."/>
            <person name="Zhao Q."/>
            <person name="Feng Q."/>
            <person name="Zhang L."/>
            <person name="Zhu J."/>
            <person name="Weng Q."/>
            <person name="Mu J."/>
            <person name="Lu Y."/>
            <person name="Fan D."/>
            <person name="Liu Y."/>
            <person name="Guan J."/>
            <person name="Zhang Y."/>
            <person name="Yu S."/>
            <person name="Liu X."/>
            <person name="Zhang Y."/>
            <person name="Hong G."/>
            <person name="Han B."/>
            <person name="Choisne N."/>
            <person name="Demange N."/>
            <person name="Orjeda G."/>
            <person name="Samain S."/>
            <person name="Cattolico L."/>
            <person name="Pelletier E."/>
            <person name="Couloux A."/>
            <person name="Segurens B."/>
            <person name="Wincker P."/>
            <person name="D'Hont A."/>
            <person name="Scarpelli C."/>
            <person name="Weissenbach J."/>
            <person name="Salanoubat M."/>
            <person name="Quetier F."/>
            <person name="Yu Y."/>
            <person name="Kim H.R."/>
            <person name="Rambo T."/>
            <person name="Currie J."/>
            <person name="Collura K."/>
            <person name="Luo M."/>
            <person name="Yang T."/>
            <person name="Ammiraju J.S.S."/>
            <person name="Engler F."/>
            <person name="Soderlund C."/>
            <person name="Wing R.A."/>
            <person name="Palmer L.E."/>
            <person name="de la Bastide M."/>
            <person name="Spiegel L."/>
            <person name="Nascimento L."/>
            <person name="Zutavern T."/>
            <person name="O'Shaughnessy A."/>
            <person name="Dike S."/>
            <person name="Dedhia N."/>
            <person name="Preston R."/>
            <person name="Balija V."/>
            <person name="McCombie W.R."/>
            <person name="Chow T."/>
            <person name="Chen H."/>
            <person name="Chung M."/>
            <person name="Chen C."/>
            <person name="Shaw J."/>
            <person name="Wu H."/>
            <person name="Hsiao K."/>
            <person name="Chao Y."/>
            <person name="Chu M."/>
            <person name="Cheng C."/>
            <person name="Hour A."/>
            <person name="Lee P."/>
            <person name="Lin S."/>
            <person name="Lin Y."/>
            <person name="Liou J."/>
            <person name="Liu S."/>
            <person name="Hsing Y."/>
            <person name="Raghuvanshi S."/>
            <person name="Mohanty A."/>
            <person name="Bharti A.K."/>
            <person name="Gaur A."/>
            <person name="Gupta V."/>
            <person name="Kumar D."/>
            <person name="Ravi V."/>
            <person name="Vij S."/>
            <person name="Kapur A."/>
            <person name="Khurana P."/>
            <person name="Khurana P."/>
            <person name="Khurana J.P."/>
            <person name="Tyagi A.K."/>
            <person name="Gaikwad K."/>
            <person name="Singh A."/>
            <person name="Dalal V."/>
            <person name="Srivastava S."/>
            <person name="Dixit A."/>
            <person name="Pal A.K."/>
            <person name="Ghazi I.A."/>
            <person name="Yadav M."/>
            <person name="Pandit A."/>
            <person name="Bhargava A."/>
            <person name="Sureshbabu K."/>
            <person name="Batra K."/>
            <person name="Sharma T.R."/>
            <person name="Mohapatra T."/>
            <person name="Singh N.K."/>
            <person name="Messing J."/>
            <person name="Nelson A.B."/>
            <person name="Fuks G."/>
            <person name="Kavchok S."/>
            <person name="Keizer G."/>
            <person name="Linton E."/>
            <person name="Llaca V."/>
            <person name="Song R."/>
            <person name="Tanyolac B."/>
            <person name="Young S."/>
            <person name="Ho-Il K."/>
            <person name="Hahn J.H."/>
            <person name="Sangsakoo G."/>
            <person name="Vanavichit A."/>
            <person name="de Mattos Luiz.A.T."/>
            <person name="Zimmer P.D."/>
            <person name="Malone G."/>
            <person name="Dellagostin O."/>
            <person name="de Oliveira A.C."/>
            <person name="Bevan M."/>
            <person name="Bancroft I."/>
            <person name="Minx P."/>
            <person name="Cordum H."/>
            <person name="Wilson R."/>
            <person name="Cheng Z."/>
            <person name="Jin W."/>
            <person name="Jiang J."/>
            <person name="Leong S.A."/>
            <person name="Iwama H."/>
            <person name="Gojobori T."/>
            <person name="Itoh T."/>
            <person name="Niimura Y."/>
            <person name="Fujii Y."/>
            <person name="Habara T."/>
            <person name="Sakai H."/>
            <person name="Sato Y."/>
            <person name="Wilson G."/>
            <person name="Kumar K."/>
            <person name="McCouch S."/>
            <person name="Juretic N."/>
            <person name="Hoen D."/>
            <person name="Wright S."/>
            <person name="Bruskiewich R."/>
            <person name="Bureau T."/>
            <person name="Miyao A."/>
            <person name="Hirochika H."/>
            <person name="Nishikawa T."/>
            <person name="Kadowaki K."/>
            <person name="Sugiura M."/>
            <person name="Burr B."/>
            <person name="Sasaki T."/>
        </authorList>
    </citation>
    <scope>NUCLEOTIDE SEQUENCE [LARGE SCALE GENOMIC DNA]</scope>
    <source>
        <strain evidence="3">cv. Nipponbare</strain>
    </source>
</reference>
<dbReference type="SMR" id="A0A0P0W8U0"/>
<protein>
    <submittedName>
        <fullName evidence="2">Os04g0342800 protein</fullName>
    </submittedName>
</protein>
<sequence length="302" mass="34034">MGMGTQTAAPRPMFFAAHVGVLSTVKISPCPSTIRPNRSRACRVRVAESLSPSIASGDPNAPEKLFYFEPSVWRSDEWMRHKADKLKENVRKLIWTSNDVVAKMNLVDAIQRLGIGHLFEDEISCILSDIHKSEFTSSSLHEVALRFHLLREHGLWVSPGTLCSDRGEVVSGGMAGKLRWRGCKAVAEPPPSDPCWRPELVGEHSHGKNKGDVTSTMECYMNEHKVISDVAFMKLTSLIEHEYRTINQARFELHKSLPAAQRVVILAVVSLMFFYDNRKDVYTLCSDLRETIRSLYVEHAPM</sequence>
<dbReference type="InterPro" id="IPR036965">
    <property type="entry name" value="Terpene_synth_N_sf"/>
</dbReference>
<dbReference type="PaxDb" id="39947-A0A0P0W8U0"/>
<name>A0A0P0W8U0_ORYSJ</name>